<dbReference type="GO" id="GO:0006351">
    <property type="term" value="P:DNA-templated transcription"/>
    <property type="evidence" value="ECO:0007669"/>
    <property type="project" value="TreeGrafter"/>
</dbReference>
<dbReference type="Proteomes" id="UP000664073">
    <property type="component" value="Unassembled WGS sequence"/>
</dbReference>
<evidence type="ECO:0000313" key="7">
    <source>
        <dbReference type="Proteomes" id="UP000664073"/>
    </source>
</evidence>
<dbReference type="EMBL" id="JAFVMH010000007">
    <property type="protein sequence ID" value="MBO1326172.1"/>
    <property type="molecule type" value="Genomic_DNA"/>
</dbReference>
<dbReference type="Gene3D" id="1.10.10.10">
    <property type="entry name" value="Winged helix-like DNA-binding domain superfamily/Winged helix DNA-binding domain"/>
    <property type="match status" value="1"/>
</dbReference>
<evidence type="ECO:0000313" key="6">
    <source>
        <dbReference type="EMBL" id="MBO1326172.1"/>
    </source>
</evidence>
<comment type="caution">
    <text evidence="6">The sequence shown here is derived from an EMBL/GenBank/DDBJ whole genome shotgun (WGS) entry which is preliminary data.</text>
</comment>
<dbReference type="InterPro" id="IPR000847">
    <property type="entry name" value="LysR_HTH_N"/>
</dbReference>
<gene>
    <name evidence="6" type="ORF">J2D77_13530</name>
</gene>
<accession>A0A939KR20</accession>
<name>A0A939KR20_9PROT</name>
<dbReference type="Pfam" id="PF03466">
    <property type="entry name" value="LysR_substrate"/>
    <property type="match status" value="1"/>
</dbReference>
<evidence type="ECO:0000256" key="3">
    <source>
        <dbReference type="ARBA" id="ARBA00023125"/>
    </source>
</evidence>
<reference evidence="6" key="1">
    <citation type="submission" date="2021-03" db="EMBL/GenBank/DDBJ databases">
        <title>The complete genome sequence of Acetobacter sp. TBRC 12339.</title>
        <authorList>
            <person name="Charoenyingcharoen P."/>
            <person name="Yukphan P."/>
        </authorList>
    </citation>
    <scope>NUCLEOTIDE SEQUENCE</scope>
    <source>
        <strain evidence="6">TBRC 12339</strain>
    </source>
</reference>
<dbReference type="InterPro" id="IPR058163">
    <property type="entry name" value="LysR-type_TF_proteobact-type"/>
</dbReference>
<dbReference type="InterPro" id="IPR005119">
    <property type="entry name" value="LysR_subst-bd"/>
</dbReference>
<dbReference type="SUPFAM" id="SSF53850">
    <property type="entry name" value="Periplasmic binding protein-like II"/>
    <property type="match status" value="1"/>
</dbReference>
<dbReference type="PROSITE" id="PS50931">
    <property type="entry name" value="HTH_LYSR"/>
    <property type="match status" value="1"/>
</dbReference>
<keyword evidence="2" id="KW-0805">Transcription regulation</keyword>
<dbReference type="Pfam" id="PF00126">
    <property type="entry name" value="HTH_1"/>
    <property type="match status" value="1"/>
</dbReference>
<dbReference type="PANTHER" id="PTHR30537">
    <property type="entry name" value="HTH-TYPE TRANSCRIPTIONAL REGULATOR"/>
    <property type="match status" value="1"/>
</dbReference>
<keyword evidence="3" id="KW-0238">DNA-binding</keyword>
<dbReference type="GO" id="GO:0043565">
    <property type="term" value="F:sequence-specific DNA binding"/>
    <property type="evidence" value="ECO:0007669"/>
    <property type="project" value="TreeGrafter"/>
</dbReference>
<dbReference type="GO" id="GO:0003700">
    <property type="term" value="F:DNA-binding transcription factor activity"/>
    <property type="evidence" value="ECO:0007669"/>
    <property type="project" value="InterPro"/>
</dbReference>
<comment type="similarity">
    <text evidence="1">Belongs to the LysR transcriptional regulatory family.</text>
</comment>
<sequence length="297" mass="33179">MTFDWNDLRIFLELSRQGRLTPTARRLKVDTATVSRRIAELERALELRLFDRSASGFTLTKAGEWLLPKAEAIQSHANEIALGLDGNGAATGCVRIAMMEGIGSQYVACRIGDLSANHPGLMVELVTSPMILNLTRREADISLSFVPISGPRLTIKPIGKFSLFLYASPDYLARRGVPRTMADLKNHDFVDYVEDLIQIREVHWLLDVIKNPRVVFRSSSMLAQQAAAAHGAGLAFLPSFSAEPDKRLVSVMKTVARAERSIYLGIHDELDGLPRIRIVSKFLEDMIRNDTRFLMQT</sequence>
<evidence type="ECO:0000259" key="5">
    <source>
        <dbReference type="PROSITE" id="PS50931"/>
    </source>
</evidence>
<proteinExistence type="inferred from homology"/>
<keyword evidence="4" id="KW-0804">Transcription</keyword>
<dbReference type="RefSeq" id="WP_207846843.1">
    <property type="nucleotide sequence ID" value="NZ_JAFVMH010000007.1"/>
</dbReference>
<evidence type="ECO:0000256" key="1">
    <source>
        <dbReference type="ARBA" id="ARBA00009437"/>
    </source>
</evidence>
<keyword evidence="7" id="KW-1185">Reference proteome</keyword>
<dbReference type="AlphaFoldDB" id="A0A939KR20"/>
<dbReference type="InterPro" id="IPR036390">
    <property type="entry name" value="WH_DNA-bd_sf"/>
</dbReference>
<feature type="domain" description="HTH lysR-type" evidence="5">
    <location>
        <begin position="3"/>
        <end position="60"/>
    </location>
</feature>
<dbReference type="InterPro" id="IPR036388">
    <property type="entry name" value="WH-like_DNA-bd_sf"/>
</dbReference>
<dbReference type="Gene3D" id="3.40.190.290">
    <property type="match status" value="1"/>
</dbReference>
<evidence type="ECO:0000256" key="4">
    <source>
        <dbReference type="ARBA" id="ARBA00023163"/>
    </source>
</evidence>
<organism evidence="6 7">
    <name type="scientific">Acetobacter garciniae</name>
    <dbReference type="NCBI Taxonomy" id="2817435"/>
    <lineage>
        <taxon>Bacteria</taxon>
        <taxon>Pseudomonadati</taxon>
        <taxon>Pseudomonadota</taxon>
        <taxon>Alphaproteobacteria</taxon>
        <taxon>Acetobacterales</taxon>
        <taxon>Acetobacteraceae</taxon>
        <taxon>Acetobacter</taxon>
    </lineage>
</organism>
<protein>
    <submittedName>
        <fullName evidence="6">LysR family transcriptional regulator</fullName>
    </submittedName>
</protein>
<dbReference type="PANTHER" id="PTHR30537:SF3">
    <property type="entry name" value="TRANSCRIPTIONAL REGULATORY PROTEIN"/>
    <property type="match status" value="1"/>
</dbReference>
<dbReference type="SUPFAM" id="SSF46785">
    <property type="entry name" value="Winged helix' DNA-binding domain"/>
    <property type="match status" value="1"/>
</dbReference>
<evidence type="ECO:0000256" key="2">
    <source>
        <dbReference type="ARBA" id="ARBA00023015"/>
    </source>
</evidence>